<dbReference type="EC" id="6.3.2.2" evidence="5"/>
<dbReference type="Pfam" id="PF04107">
    <property type="entry name" value="GCS2"/>
    <property type="match status" value="1"/>
</dbReference>
<proteinExistence type="inferred from homology"/>
<evidence type="ECO:0000256" key="3">
    <source>
        <dbReference type="ARBA" id="ARBA00022840"/>
    </source>
</evidence>
<dbReference type="HAMAP" id="MF_02034">
    <property type="entry name" value="EgtA"/>
    <property type="match status" value="1"/>
</dbReference>
<dbReference type="PIRSF" id="PIRSF017901">
    <property type="entry name" value="GCL"/>
    <property type="match status" value="1"/>
</dbReference>
<keyword evidence="8" id="KW-1185">Reference proteome</keyword>
<dbReference type="PANTHER" id="PTHR34378">
    <property type="entry name" value="GLUTAMATE--CYSTEINE LIGASE, CHLOROPLASTIC"/>
    <property type="match status" value="1"/>
</dbReference>
<dbReference type="GO" id="GO:0006750">
    <property type="term" value="P:glutathione biosynthetic process"/>
    <property type="evidence" value="ECO:0007669"/>
    <property type="project" value="UniProtKB-UniRule"/>
</dbReference>
<evidence type="ECO:0000313" key="8">
    <source>
        <dbReference type="Proteomes" id="UP000066480"/>
    </source>
</evidence>
<dbReference type="SUPFAM" id="SSF55931">
    <property type="entry name" value="Glutamine synthetase/guanido kinase"/>
    <property type="match status" value="1"/>
</dbReference>
<dbReference type="STRING" id="571913.VV02_12400"/>
<dbReference type="GO" id="GO:0004357">
    <property type="term" value="F:glutamate-cysteine ligase activity"/>
    <property type="evidence" value="ECO:0007669"/>
    <property type="project" value="UniProtKB-UniRule"/>
</dbReference>
<evidence type="ECO:0000256" key="5">
    <source>
        <dbReference type="HAMAP-Rule" id="MF_02034"/>
    </source>
</evidence>
<dbReference type="EMBL" id="CP011112">
    <property type="protein sequence ID" value="AKU18872.1"/>
    <property type="molecule type" value="Genomic_DNA"/>
</dbReference>
<organism evidence="7 8">
    <name type="scientific">Luteipulveratus mongoliensis</name>
    <dbReference type="NCBI Taxonomy" id="571913"/>
    <lineage>
        <taxon>Bacteria</taxon>
        <taxon>Bacillati</taxon>
        <taxon>Actinomycetota</taxon>
        <taxon>Actinomycetes</taxon>
        <taxon>Micrococcales</taxon>
        <taxon>Dermacoccaceae</taxon>
        <taxon>Luteipulveratus</taxon>
    </lineage>
</organism>
<reference evidence="7 8" key="1">
    <citation type="submission" date="2015-03" db="EMBL/GenBank/DDBJ databases">
        <title>Luteipulveratus halotolerans sp. nov., a novel actinobacterium (Dermacoccaceae) from Sarawak, Malaysia.</title>
        <authorList>
            <person name="Juboi H."/>
            <person name="Basik A."/>
            <person name="Shamsul S.S."/>
            <person name="Arnold P."/>
            <person name="Schmitt E.K."/>
            <person name="Sanglier J.-J."/>
            <person name="Yeo T."/>
        </authorList>
    </citation>
    <scope>NUCLEOTIDE SEQUENCE [LARGE SCALE GENOMIC DNA]</scope>
    <source>
        <strain evidence="7 8">MN07-A0370</strain>
    </source>
</reference>
<dbReference type="PATRIC" id="fig|571913.6.peg.2527"/>
<dbReference type="Proteomes" id="UP000066480">
    <property type="component" value="Chromosome"/>
</dbReference>
<protein>
    <recommendedName>
        <fullName evidence="5">Glutamate--cysteine ligase EgtA</fullName>
        <ecNumber evidence="5">6.3.2.2</ecNumber>
    </recommendedName>
    <alternativeName>
        <fullName evidence="5">Gamma-glutamylcysteine synthase</fullName>
        <shortName evidence="5">GCS</shortName>
        <shortName evidence="5">Gamma-ECS</shortName>
    </alternativeName>
</protein>
<keyword evidence="2 5" id="KW-0547">Nucleotide-binding</keyword>
<evidence type="ECO:0000256" key="6">
    <source>
        <dbReference type="PIRNR" id="PIRNR017901"/>
    </source>
</evidence>
<dbReference type="InterPro" id="IPR014746">
    <property type="entry name" value="Gln_synth/guanido_kin_cat_dom"/>
</dbReference>
<evidence type="ECO:0000256" key="4">
    <source>
        <dbReference type="ARBA" id="ARBA00048819"/>
    </source>
</evidence>
<dbReference type="GO" id="GO:0005524">
    <property type="term" value="F:ATP binding"/>
    <property type="evidence" value="ECO:0007669"/>
    <property type="project" value="UniProtKB-UniRule"/>
</dbReference>
<dbReference type="GO" id="GO:0052699">
    <property type="term" value="P:ergothioneine biosynthetic process"/>
    <property type="evidence" value="ECO:0007669"/>
    <property type="project" value="UniProtKB-UniRule"/>
</dbReference>
<dbReference type="Gene3D" id="3.30.590.20">
    <property type="match status" value="1"/>
</dbReference>
<keyword evidence="3 5" id="KW-0067">ATP-binding</keyword>
<evidence type="ECO:0000256" key="1">
    <source>
        <dbReference type="ARBA" id="ARBA00022598"/>
    </source>
</evidence>
<comment type="function">
    <text evidence="5">Catalyzes the synthesis of gamma-glutamylcysteine (gamma-GC). This compound is used as substrate for the biosynthesis of the low-molecular thiol compound ergothioneine.</text>
</comment>
<sequence>MTDPLLTADPVEAARHYLTESAFTAGPVGRVGLELELHLIDLHHPGRRPQWDQVQRLVAALPVMPSGSAITVEPGGQLELSTPPEPDVAAAVRSLAADRSVLATALSEAGYGGAPLGTDLARRPQRINPAPRYRAMEEHFSALGCAPAASHMMTSTAALQVNLDAGPAHGWAQRLDLAHLLGPVMISLSSTSPYVGGATSGWHSMRQAAWLGLDPARTKRFSSSDPDGAWASYALAAPVMAVHDGATTTGVTERVSFEDWLSGLGPVTREPRLEDLDFHISTLFPPVRPRGYLELRYLDALPDQWWPAVAGVVATLMDDPTAADLAADACEPVRDVWQTAARDGLGDRALRRAALTCLEIAAAHGPPSLRAPVEELADLTASGHSLSDVIRRRVESDGPIRVLQEESHA</sequence>
<dbReference type="PANTHER" id="PTHR34378:SF1">
    <property type="entry name" value="GLUTAMATE--CYSTEINE LIGASE, CHLOROPLASTIC"/>
    <property type="match status" value="1"/>
</dbReference>
<evidence type="ECO:0000256" key="2">
    <source>
        <dbReference type="ARBA" id="ARBA00022741"/>
    </source>
</evidence>
<name>A0A0K1JQ70_9MICO</name>
<dbReference type="AlphaFoldDB" id="A0A0K1JQ70"/>
<dbReference type="UniPathway" id="UPA01014"/>
<keyword evidence="1 5" id="KW-0436">Ligase</keyword>
<comment type="similarity">
    <text evidence="5 6">Belongs to the glutamate--cysteine ligase type 2 family. EgtA subfamily.</text>
</comment>
<accession>A0A0K1JQ70</accession>
<comment type="pathway">
    <text evidence="5">Amino-acid biosynthesis; ergothioneine biosynthesis.</text>
</comment>
<dbReference type="InterPro" id="IPR006336">
    <property type="entry name" value="GCS2"/>
</dbReference>
<dbReference type="KEGG" id="lmoi:VV02_12400"/>
<evidence type="ECO:0000313" key="7">
    <source>
        <dbReference type="EMBL" id="AKU18872.1"/>
    </source>
</evidence>
<dbReference type="InterPro" id="IPR017809">
    <property type="entry name" value="EgtA_Actinobacteria"/>
</dbReference>
<gene>
    <name evidence="5" type="primary">egtA</name>
    <name evidence="7" type="ORF">VV02_12400</name>
</gene>
<dbReference type="InterPro" id="IPR035434">
    <property type="entry name" value="GCL_bact_plant"/>
</dbReference>
<comment type="catalytic activity">
    <reaction evidence="4 5 6">
        <text>L-cysteine + L-glutamate + ATP = gamma-L-glutamyl-L-cysteine + ADP + phosphate + H(+)</text>
        <dbReference type="Rhea" id="RHEA:13285"/>
        <dbReference type="ChEBI" id="CHEBI:15378"/>
        <dbReference type="ChEBI" id="CHEBI:29985"/>
        <dbReference type="ChEBI" id="CHEBI:30616"/>
        <dbReference type="ChEBI" id="CHEBI:35235"/>
        <dbReference type="ChEBI" id="CHEBI:43474"/>
        <dbReference type="ChEBI" id="CHEBI:58173"/>
        <dbReference type="ChEBI" id="CHEBI:456216"/>
        <dbReference type="EC" id="6.3.2.2"/>
    </reaction>
</comment>
<dbReference type="NCBIfam" id="TIGR03444">
    <property type="entry name" value="EgtA_Cys_ligase"/>
    <property type="match status" value="1"/>
</dbReference>